<name>A0AAV4ZYC6_9AGAM</name>
<keyword evidence="8" id="KW-1185">Reference proteome</keyword>
<dbReference type="InterPro" id="IPR007203">
    <property type="entry name" value="ORMDL"/>
</dbReference>
<evidence type="ECO:0000256" key="2">
    <source>
        <dbReference type="ARBA" id="ARBA00022692"/>
    </source>
</evidence>
<evidence type="ECO:0000256" key="6">
    <source>
        <dbReference type="SAM" id="Phobius"/>
    </source>
</evidence>
<dbReference type="EMBL" id="BPWL01000002">
    <property type="protein sequence ID" value="GJJ07277.1"/>
    <property type="molecule type" value="Genomic_DNA"/>
</dbReference>
<dbReference type="AlphaFoldDB" id="A0AAV4ZYC6"/>
<evidence type="ECO:0000256" key="1">
    <source>
        <dbReference type="ARBA" id="ARBA00004141"/>
    </source>
</evidence>
<sequence length="230" mass="26125">MPLSNTSSSPLFNISSPVLLSPTQVRNRARSKSIVKVEQVGNNSFEESQDQHAFPDVNSEWVNRKGAWLMHPLLIIFGKFFIDMIPGISSEMSWTITNVAYMVISYFMFHWATGVPFKTFEHAGAYDHLTLWEQIDGGAHYTPAKKRLFVTPIALFLISTHYTHYEPWTFALCFISLIINLFHKLPQVHRVRVRILPPEEDRSGSATPGTPLTPTTHNTMLLSPPPPYTL</sequence>
<dbReference type="PANTHER" id="PTHR12665">
    <property type="entry name" value="ORMDL PROTEINS"/>
    <property type="match status" value="1"/>
</dbReference>
<evidence type="ECO:0000256" key="4">
    <source>
        <dbReference type="ARBA" id="ARBA00023136"/>
    </source>
</evidence>
<dbReference type="GO" id="GO:0005789">
    <property type="term" value="C:endoplasmic reticulum membrane"/>
    <property type="evidence" value="ECO:0007669"/>
    <property type="project" value="InterPro"/>
</dbReference>
<feature type="compositionally biased region" description="Polar residues" evidence="5">
    <location>
        <begin position="204"/>
        <end position="221"/>
    </location>
</feature>
<feature type="region of interest" description="Disordered" evidence="5">
    <location>
        <begin position="199"/>
        <end position="230"/>
    </location>
</feature>
<feature type="transmembrane region" description="Helical" evidence="6">
    <location>
        <begin position="94"/>
        <end position="112"/>
    </location>
</feature>
<organism evidence="7 8">
    <name type="scientific">Clathrus columnatus</name>
    <dbReference type="NCBI Taxonomy" id="1419009"/>
    <lineage>
        <taxon>Eukaryota</taxon>
        <taxon>Fungi</taxon>
        <taxon>Dikarya</taxon>
        <taxon>Basidiomycota</taxon>
        <taxon>Agaricomycotina</taxon>
        <taxon>Agaricomycetes</taxon>
        <taxon>Phallomycetidae</taxon>
        <taxon>Phallales</taxon>
        <taxon>Clathraceae</taxon>
        <taxon>Clathrus</taxon>
    </lineage>
</organism>
<evidence type="ECO:0000313" key="8">
    <source>
        <dbReference type="Proteomes" id="UP001050691"/>
    </source>
</evidence>
<feature type="transmembrane region" description="Helical" evidence="6">
    <location>
        <begin position="165"/>
        <end position="182"/>
    </location>
</feature>
<comment type="caution">
    <text evidence="7">The sequence shown here is derived from an EMBL/GenBank/DDBJ whole genome shotgun (WGS) entry which is preliminary data.</text>
</comment>
<dbReference type="Pfam" id="PF04061">
    <property type="entry name" value="ORMDL"/>
    <property type="match status" value="1"/>
</dbReference>
<keyword evidence="3 6" id="KW-1133">Transmembrane helix</keyword>
<keyword evidence="2 6" id="KW-0812">Transmembrane</keyword>
<dbReference type="Proteomes" id="UP001050691">
    <property type="component" value="Unassembled WGS sequence"/>
</dbReference>
<evidence type="ECO:0000313" key="7">
    <source>
        <dbReference type="EMBL" id="GJJ07277.1"/>
    </source>
</evidence>
<reference evidence="7" key="1">
    <citation type="submission" date="2021-10" db="EMBL/GenBank/DDBJ databases">
        <title>De novo Genome Assembly of Clathrus columnatus (Basidiomycota, Fungi) Using Illumina and Nanopore Sequence Data.</title>
        <authorList>
            <person name="Ogiso-Tanaka E."/>
            <person name="Itagaki H."/>
            <person name="Hosoya T."/>
            <person name="Hosaka K."/>
        </authorList>
    </citation>
    <scope>NUCLEOTIDE SEQUENCE</scope>
    <source>
        <strain evidence="7">MO-923</strain>
    </source>
</reference>
<keyword evidence="4 6" id="KW-0472">Membrane</keyword>
<proteinExistence type="predicted"/>
<accession>A0AAV4ZYC6</accession>
<evidence type="ECO:0000256" key="3">
    <source>
        <dbReference type="ARBA" id="ARBA00022989"/>
    </source>
</evidence>
<comment type="subcellular location">
    <subcellularLocation>
        <location evidence="1">Membrane</location>
        <topology evidence="1">Multi-pass membrane protein</topology>
    </subcellularLocation>
</comment>
<protein>
    <submittedName>
        <fullName evidence="7">Uncharacterized protein</fullName>
    </submittedName>
</protein>
<feature type="transmembrane region" description="Helical" evidence="6">
    <location>
        <begin position="66"/>
        <end position="82"/>
    </location>
</feature>
<gene>
    <name evidence="7" type="ORF">Clacol_001477</name>
</gene>
<evidence type="ECO:0000256" key="5">
    <source>
        <dbReference type="SAM" id="MobiDB-lite"/>
    </source>
</evidence>